<evidence type="ECO:0008006" key="3">
    <source>
        <dbReference type="Google" id="ProtNLM"/>
    </source>
</evidence>
<reference evidence="1 2" key="1">
    <citation type="submission" date="2018-03" db="EMBL/GenBank/DDBJ databases">
        <title>Genomic Encyclopedia of Type Strains, Phase III (KMG-III): the genomes of soil and plant-associated and newly described type strains.</title>
        <authorList>
            <person name="Whitman W."/>
        </authorList>
    </citation>
    <scope>NUCLEOTIDE SEQUENCE [LARGE SCALE GENOMIC DNA]</scope>
    <source>
        <strain evidence="1 2">CGMCC 4.7104</strain>
    </source>
</reference>
<protein>
    <recommendedName>
        <fullName evidence="3">DUF1877 family protein</fullName>
    </recommendedName>
</protein>
<evidence type="ECO:0000313" key="2">
    <source>
        <dbReference type="Proteomes" id="UP000238312"/>
    </source>
</evidence>
<comment type="caution">
    <text evidence="1">The sequence shown here is derived from an EMBL/GenBank/DDBJ whole genome shotgun (WGS) entry which is preliminary data.</text>
</comment>
<keyword evidence="2" id="KW-1185">Reference proteome</keyword>
<dbReference type="EMBL" id="PVNG01000018">
    <property type="protein sequence ID" value="PRX60035.1"/>
    <property type="molecule type" value="Genomic_DNA"/>
</dbReference>
<dbReference type="AlphaFoldDB" id="A0A2T0MPP6"/>
<name>A0A2T0MPP6_9ACTN</name>
<sequence length="132" mass="14737">METKWISPWEALAQLVALVRDVPSADDLVRTVVLYPPQEGAPQTDEEWGALPEDSPYFIGPGIEELPVDVRDTLADVPDERLVELGERWAEGDEESMFGAEPAQLAELIGELRGLARRARDEGQLLYCWSCL</sequence>
<organism evidence="1 2">
    <name type="scientific">Nonomuraea fuscirosea</name>
    <dbReference type="NCBI Taxonomy" id="1291556"/>
    <lineage>
        <taxon>Bacteria</taxon>
        <taxon>Bacillati</taxon>
        <taxon>Actinomycetota</taxon>
        <taxon>Actinomycetes</taxon>
        <taxon>Streptosporangiales</taxon>
        <taxon>Streptosporangiaceae</taxon>
        <taxon>Nonomuraea</taxon>
    </lineage>
</organism>
<evidence type="ECO:0000313" key="1">
    <source>
        <dbReference type="EMBL" id="PRX60035.1"/>
    </source>
</evidence>
<dbReference type="Proteomes" id="UP000238312">
    <property type="component" value="Unassembled WGS sequence"/>
</dbReference>
<gene>
    <name evidence="1" type="ORF">B0I32_118179</name>
</gene>
<proteinExistence type="predicted"/>
<dbReference type="RefSeq" id="WP_106247515.1">
    <property type="nucleotide sequence ID" value="NZ_PVNG01000018.1"/>
</dbReference>
<accession>A0A2T0MPP6</accession>